<dbReference type="InterPro" id="IPR005255">
    <property type="entry name" value="PdxA_fam"/>
</dbReference>
<keyword evidence="3" id="KW-0520">NAD</keyword>
<keyword evidence="2" id="KW-0560">Oxidoreductase</keyword>
<dbReference type="PANTHER" id="PTHR30004">
    <property type="entry name" value="4-HYDROXYTHREONINE-4-PHOSPHATE DEHYDROGENASE"/>
    <property type="match status" value="1"/>
</dbReference>
<dbReference type="SUPFAM" id="SSF53659">
    <property type="entry name" value="Isocitrate/Isopropylmalate dehydrogenase-like"/>
    <property type="match status" value="1"/>
</dbReference>
<evidence type="ECO:0000256" key="2">
    <source>
        <dbReference type="ARBA" id="ARBA00023002"/>
    </source>
</evidence>
<sequence>MAGEIAREGRRSADNGSSERQDRSAGERGPADRGTADRGTADRGTADRLVVGITLGDYNGIGPEVILKALQHNRMQRICTPVIYGSMRILNRYRNILNLKDWNLNGIQNISQASHKLTNVITCWNDQNHEIQPGKVTTEAGQAAFACLQRAVEDLKAGKLDALITAPINKQNIQSEEFTFPGHTEYLAHEFGVQDNLMFMVSETLRVGVVTGHIPLGRVRSSVTRERIVEKLNLMYQSLKLDFGIQKPKIALLGLNPHAGEEGLLGQEENEIIKPLIKDLREQGRLVYGPYPADGFFGTRSYRDFDGVLAMYHDQGLIPFKAIAFDEGVNFTAGLPIVRTSPDHGTAYDIAGKNQADETSMIQALYMACDVARRRKEHQDLEANALNPKQVVEK</sequence>
<gene>
    <name evidence="5" type="primary">pdxA</name>
    <name evidence="5" type="ORF">GCM10023187_51070</name>
</gene>
<accession>A0ABP8KWR2</accession>
<evidence type="ECO:0000313" key="6">
    <source>
        <dbReference type="Proteomes" id="UP001500936"/>
    </source>
</evidence>
<evidence type="ECO:0000256" key="3">
    <source>
        <dbReference type="ARBA" id="ARBA00023027"/>
    </source>
</evidence>
<protein>
    <submittedName>
        <fullName evidence="5">4-hydroxythreonine-4-phosphate dehydrogenase PdxA</fullName>
    </submittedName>
</protein>
<evidence type="ECO:0000256" key="1">
    <source>
        <dbReference type="ARBA" id="ARBA00022723"/>
    </source>
</evidence>
<evidence type="ECO:0000313" key="5">
    <source>
        <dbReference type="EMBL" id="GAA4418065.1"/>
    </source>
</evidence>
<dbReference type="Gene3D" id="3.40.718.10">
    <property type="entry name" value="Isopropylmalate Dehydrogenase"/>
    <property type="match status" value="1"/>
</dbReference>
<dbReference type="PANTHER" id="PTHR30004:SF6">
    <property type="entry name" value="D-THREONATE 4-PHOSPHATE DEHYDROGENASE"/>
    <property type="match status" value="1"/>
</dbReference>
<proteinExistence type="predicted"/>
<reference evidence="6" key="1">
    <citation type="journal article" date="2019" name="Int. J. Syst. Evol. Microbiol.">
        <title>The Global Catalogue of Microorganisms (GCM) 10K type strain sequencing project: providing services to taxonomists for standard genome sequencing and annotation.</title>
        <authorList>
            <consortium name="The Broad Institute Genomics Platform"/>
            <consortium name="The Broad Institute Genome Sequencing Center for Infectious Disease"/>
            <person name="Wu L."/>
            <person name="Ma J."/>
        </authorList>
    </citation>
    <scope>NUCLEOTIDE SEQUENCE [LARGE SCALE GENOMIC DNA]</scope>
    <source>
        <strain evidence="6">JCM 17925</strain>
    </source>
</reference>
<keyword evidence="1" id="KW-0479">Metal-binding</keyword>
<dbReference type="Pfam" id="PF04166">
    <property type="entry name" value="PdxA"/>
    <property type="match status" value="1"/>
</dbReference>
<dbReference type="Proteomes" id="UP001500936">
    <property type="component" value="Unassembled WGS sequence"/>
</dbReference>
<dbReference type="EMBL" id="BAABHB010000016">
    <property type="protein sequence ID" value="GAA4418065.1"/>
    <property type="molecule type" value="Genomic_DNA"/>
</dbReference>
<dbReference type="NCBIfam" id="TIGR00557">
    <property type="entry name" value="pdxA"/>
    <property type="match status" value="1"/>
</dbReference>
<name>A0ABP8KWR2_9BACT</name>
<evidence type="ECO:0000256" key="4">
    <source>
        <dbReference type="SAM" id="MobiDB-lite"/>
    </source>
</evidence>
<keyword evidence="6" id="KW-1185">Reference proteome</keyword>
<organism evidence="5 6">
    <name type="scientific">Nibrella viscosa</name>
    <dbReference type="NCBI Taxonomy" id="1084524"/>
    <lineage>
        <taxon>Bacteria</taxon>
        <taxon>Pseudomonadati</taxon>
        <taxon>Bacteroidota</taxon>
        <taxon>Cytophagia</taxon>
        <taxon>Cytophagales</taxon>
        <taxon>Spirosomataceae</taxon>
        <taxon>Nibrella</taxon>
    </lineage>
</organism>
<feature type="region of interest" description="Disordered" evidence="4">
    <location>
        <begin position="1"/>
        <end position="43"/>
    </location>
</feature>
<comment type="caution">
    <text evidence="5">The sequence shown here is derived from an EMBL/GenBank/DDBJ whole genome shotgun (WGS) entry which is preliminary data.</text>
</comment>